<gene>
    <name evidence="3" type="ORF">ASZ90_016341</name>
</gene>
<dbReference type="EMBL" id="LNQE01001712">
    <property type="protein sequence ID" value="KUG13639.1"/>
    <property type="molecule type" value="Genomic_DNA"/>
</dbReference>
<evidence type="ECO:0000313" key="3">
    <source>
        <dbReference type="EMBL" id="KUG13639.1"/>
    </source>
</evidence>
<keyword evidence="2" id="KW-0472">Membrane</keyword>
<evidence type="ECO:0000256" key="2">
    <source>
        <dbReference type="SAM" id="Phobius"/>
    </source>
</evidence>
<sequence length="162" mass="17151">MNLSPAPGLLILLILGGIVIVGAVAGAAWYIRRSREDEPAPSLKGPLSWTPGPGSATPQPGIADISSRYQELVTAGDPASAARLLLHALIDRLFSPEKTMNPYSLTPRELAAHAAGEPYEAPLNSFTRGYEQIRYQGLAVGESDSLFAAWNDVLTLAGSRSP</sequence>
<protein>
    <recommendedName>
        <fullName evidence="4">DUF4129 domain-containing protein</fullName>
    </recommendedName>
</protein>
<feature type="transmembrane region" description="Helical" evidence="2">
    <location>
        <begin position="6"/>
        <end position="31"/>
    </location>
</feature>
<feature type="region of interest" description="Disordered" evidence="1">
    <location>
        <begin position="38"/>
        <end position="61"/>
    </location>
</feature>
<evidence type="ECO:0000256" key="1">
    <source>
        <dbReference type="SAM" id="MobiDB-lite"/>
    </source>
</evidence>
<dbReference type="AlphaFoldDB" id="A0A0W8EYD0"/>
<keyword evidence="2" id="KW-0812">Transmembrane</keyword>
<accession>A0A0W8EYD0</accession>
<evidence type="ECO:0008006" key="4">
    <source>
        <dbReference type="Google" id="ProtNLM"/>
    </source>
</evidence>
<name>A0A0W8EYD0_9ZZZZ</name>
<organism evidence="3">
    <name type="scientific">hydrocarbon metagenome</name>
    <dbReference type="NCBI Taxonomy" id="938273"/>
    <lineage>
        <taxon>unclassified sequences</taxon>
        <taxon>metagenomes</taxon>
        <taxon>ecological metagenomes</taxon>
    </lineage>
</organism>
<proteinExistence type="predicted"/>
<comment type="caution">
    <text evidence="3">The sequence shown here is derived from an EMBL/GenBank/DDBJ whole genome shotgun (WGS) entry which is preliminary data.</text>
</comment>
<reference evidence="3" key="1">
    <citation type="journal article" date="2015" name="Proc. Natl. Acad. Sci. U.S.A.">
        <title>Networks of energetic and metabolic interactions define dynamics in microbial communities.</title>
        <authorList>
            <person name="Embree M."/>
            <person name="Liu J.K."/>
            <person name="Al-Bassam M.M."/>
            <person name="Zengler K."/>
        </authorList>
    </citation>
    <scope>NUCLEOTIDE SEQUENCE</scope>
</reference>
<keyword evidence="2" id="KW-1133">Transmembrane helix</keyword>